<accession>A0A024GDE9</accession>
<dbReference type="InParanoid" id="A0A024GDE9"/>
<evidence type="ECO:0000313" key="2">
    <source>
        <dbReference type="Proteomes" id="UP000053237"/>
    </source>
</evidence>
<proteinExistence type="predicted"/>
<comment type="caution">
    <text evidence="1">The sequence shown here is derived from an EMBL/GenBank/DDBJ whole genome shotgun (WGS) entry which is preliminary data.</text>
</comment>
<protein>
    <submittedName>
        <fullName evidence="1">Uncharacterized protein</fullName>
    </submittedName>
</protein>
<dbReference type="Proteomes" id="UP000053237">
    <property type="component" value="Unassembled WGS sequence"/>
</dbReference>
<reference evidence="1 2" key="1">
    <citation type="submission" date="2012-05" db="EMBL/GenBank/DDBJ databases">
        <title>Recombination and specialization in a pathogen metapopulation.</title>
        <authorList>
            <person name="Gardiner A."/>
            <person name="Kemen E."/>
            <person name="Schultz-Larsen T."/>
            <person name="MacLean D."/>
            <person name="Van Oosterhout C."/>
            <person name="Jones J.D.G."/>
        </authorList>
    </citation>
    <scope>NUCLEOTIDE SEQUENCE [LARGE SCALE GENOMIC DNA]</scope>
    <source>
        <strain evidence="1 2">Ac Nc2</strain>
    </source>
</reference>
<evidence type="ECO:0000313" key="1">
    <source>
        <dbReference type="EMBL" id="CCI44353.1"/>
    </source>
</evidence>
<organism evidence="1 2">
    <name type="scientific">Albugo candida</name>
    <dbReference type="NCBI Taxonomy" id="65357"/>
    <lineage>
        <taxon>Eukaryota</taxon>
        <taxon>Sar</taxon>
        <taxon>Stramenopiles</taxon>
        <taxon>Oomycota</taxon>
        <taxon>Peronosporomycetes</taxon>
        <taxon>Albuginales</taxon>
        <taxon>Albuginaceae</taxon>
        <taxon>Albugo</taxon>
    </lineage>
</organism>
<sequence>MWSYRYHAIQSAFRRPYSTKTTLSYRIFKDDRNASNLDQSKYNTAFILHGILAMYAENIRCIMAF</sequence>
<name>A0A024GDE9_9STRA</name>
<dbReference type="EMBL" id="CAIX01000068">
    <property type="protein sequence ID" value="CCI44353.1"/>
    <property type="molecule type" value="Genomic_DNA"/>
</dbReference>
<dbReference type="AlphaFoldDB" id="A0A024GDE9"/>
<keyword evidence="2" id="KW-1185">Reference proteome</keyword>
<gene>
    <name evidence="1" type="ORF">BN9_051620</name>
</gene>